<feature type="transmembrane region" description="Helical" evidence="6">
    <location>
        <begin position="339"/>
        <end position="366"/>
    </location>
</feature>
<evidence type="ECO:0000259" key="7">
    <source>
        <dbReference type="Pfam" id="PF02687"/>
    </source>
</evidence>
<evidence type="ECO:0000256" key="6">
    <source>
        <dbReference type="SAM" id="Phobius"/>
    </source>
</evidence>
<comment type="subcellular location">
    <subcellularLocation>
        <location evidence="1">Cell membrane</location>
        <topology evidence="1">Multi-pass membrane protein</topology>
    </subcellularLocation>
</comment>
<dbReference type="GO" id="GO:0022857">
    <property type="term" value="F:transmembrane transporter activity"/>
    <property type="evidence" value="ECO:0007669"/>
    <property type="project" value="TreeGrafter"/>
</dbReference>
<feature type="transmembrane region" description="Helical" evidence="6">
    <location>
        <begin position="386"/>
        <end position="413"/>
    </location>
</feature>
<feature type="domain" description="MacB-like periplasmic core" evidence="8">
    <location>
        <begin position="434"/>
        <end position="651"/>
    </location>
</feature>
<dbReference type="Proteomes" id="UP000199679">
    <property type="component" value="Chromosome I"/>
</dbReference>
<name>A0A1H1Z8J0_MUCMA</name>
<keyword evidence="2" id="KW-1003">Cell membrane</keyword>
<dbReference type="OrthoDB" id="1451596at2"/>
<accession>A0A1H1Z8J0</accession>
<reference evidence="9 10" key="1">
    <citation type="submission" date="2016-10" db="EMBL/GenBank/DDBJ databases">
        <authorList>
            <person name="de Groot N.N."/>
        </authorList>
    </citation>
    <scope>NUCLEOTIDE SEQUENCE [LARGE SCALE GENOMIC DNA]</scope>
    <source>
        <strain evidence="9 10">MP1X4</strain>
    </source>
</reference>
<feature type="transmembrane region" description="Helical" evidence="6">
    <location>
        <begin position="21"/>
        <end position="42"/>
    </location>
</feature>
<evidence type="ECO:0000256" key="5">
    <source>
        <dbReference type="ARBA" id="ARBA00023136"/>
    </source>
</evidence>
<feature type="domain" description="MacB-like periplasmic core" evidence="8">
    <location>
        <begin position="20"/>
        <end position="235"/>
    </location>
</feature>
<organism evidence="9 10">
    <name type="scientific">Mucilaginibacter mallensis</name>
    <dbReference type="NCBI Taxonomy" id="652787"/>
    <lineage>
        <taxon>Bacteria</taxon>
        <taxon>Pseudomonadati</taxon>
        <taxon>Bacteroidota</taxon>
        <taxon>Sphingobacteriia</taxon>
        <taxon>Sphingobacteriales</taxon>
        <taxon>Sphingobacteriaceae</taxon>
        <taxon>Mucilaginibacter</taxon>
    </lineage>
</organism>
<evidence type="ECO:0000313" key="9">
    <source>
        <dbReference type="EMBL" id="SDT29839.1"/>
    </source>
</evidence>
<dbReference type="Pfam" id="PF02687">
    <property type="entry name" value="FtsX"/>
    <property type="match status" value="2"/>
</dbReference>
<feature type="domain" description="ABC3 transporter permease C-terminal" evidence="7">
    <location>
        <begin position="688"/>
        <end position="801"/>
    </location>
</feature>
<keyword evidence="4 6" id="KW-1133">Transmembrane helix</keyword>
<sequence length="809" mass="90391">MIKNYIKTAFRSLTKNKGFTAINVLGLALGLATCLLIVFYVFDELSYDRYNVNADRIFRVNEAIKFGGADNKYAVSPAPMAAAMKSDFPEIDEIARLRDRGGFQVKKGTQNIQENTMIYADPAIFKIFTLPAINGNPVAGLKEPHSIVITERAAKKYFNSTNVVGQMMTFNDTALYKITAVIYNVPKQSHFNYDFFISMSTLDQSRDDSWFSSNFNTYLLLRPGADYKNLQSKFDQFFKTHAGPQLQSILHLTFDKFEQGGNFFRLTLIPLTKIHLQSNMVGELGMNGNMQYVYMFSAIAIFILLIACVNFMNLSTARSANRAREVGVRKVLGSPRKYLIFQFLAESIMVTLAGAVIAVIAAWLLLPLFNNMADKDLVITRQILVWLIPTLLLIIVFIGVLAGSYPAFFLSGFQPIQVLKGKLSAGFKGGNLRSFLVVFQFAISIFLIIGTLVIYNQLKYIQNKDLGFNRNHAFTIWDVYTLGNKASSFKEEIKQLPGVQNATLTGALPTTNYGNSSTVFKGPVADQKNGVLLTEWYADEDYVPTLGLKIIAGRNFSHQMATDTDAVLINEAAVKMLGYADPLNHVIYDPQDEKAMKLKPYHIIGVMKDFNYQSLRNNVAPMVLFSGHDLGGLTIRSSNTADITALLSRVKAKWAQFSPNQTLNYSFMDQDFDKMYRSEQRVGGIAIAFTSLAIIIACLGLFGLAAYAAEQRTKEIGIRKVLGASMSTIVGMLSRDFIKLVLISIVIASPFAWYFMNRWFLQGFAYRQNIQWWVFALAGVAAILIAFVTISFQSIKAALTNPVKSLRSE</sequence>
<feature type="transmembrane region" description="Helical" evidence="6">
    <location>
        <begin position="737"/>
        <end position="755"/>
    </location>
</feature>
<evidence type="ECO:0000256" key="3">
    <source>
        <dbReference type="ARBA" id="ARBA00022692"/>
    </source>
</evidence>
<dbReference type="PANTHER" id="PTHR30572">
    <property type="entry name" value="MEMBRANE COMPONENT OF TRANSPORTER-RELATED"/>
    <property type="match status" value="1"/>
</dbReference>
<feature type="transmembrane region" description="Helical" evidence="6">
    <location>
        <begin position="685"/>
        <end position="709"/>
    </location>
</feature>
<dbReference type="GO" id="GO:0005886">
    <property type="term" value="C:plasma membrane"/>
    <property type="evidence" value="ECO:0007669"/>
    <property type="project" value="UniProtKB-SubCell"/>
</dbReference>
<evidence type="ECO:0000259" key="8">
    <source>
        <dbReference type="Pfam" id="PF12704"/>
    </source>
</evidence>
<dbReference type="InterPro" id="IPR003838">
    <property type="entry name" value="ABC3_permease_C"/>
</dbReference>
<dbReference type="Pfam" id="PF12704">
    <property type="entry name" value="MacB_PCD"/>
    <property type="match status" value="2"/>
</dbReference>
<feature type="transmembrane region" description="Helical" evidence="6">
    <location>
        <begin position="434"/>
        <end position="455"/>
    </location>
</feature>
<proteinExistence type="predicted"/>
<dbReference type="AlphaFoldDB" id="A0A1H1Z8J0"/>
<dbReference type="PANTHER" id="PTHR30572:SF18">
    <property type="entry name" value="ABC-TYPE MACROLIDE FAMILY EXPORT SYSTEM PERMEASE COMPONENT 2"/>
    <property type="match status" value="1"/>
</dbReference>
<keyword evidence="10" id="KW-1185">Reference proteome</keyword>
<evidence type="ECO:0000256" key="4">
    <source>
        <dbReference type="ARBA" id="ARBA00022989"/>
    </source>
</evidence>
<feature type="transmembrane region" description="Helical" evidence="6">
    <location>
        <begin position="292"/>
        <end position="314"/>
    </location>
</feature>
<evidence type="ECO:0000313" key="10">
    <source>
        <dbReference type="Proteomes" id="UP000199679"/>
    </source>
</evidence>
<protein>
    <submittedName>
        <fullName evidence="9">Putative ABC transport system permease protein</fullName>
    </submittedName>
</protein>
<gene>
    <name evidence="9" type="ORF">SAMN05216490_3005</name>
</gene>
<dbReference type="RefSeq" id="WP_091374367.1">
    <property type="nucleotide sequence ID" value="NZ_LT629740.1"/>
</dbReference>
<keyword evidence="3 6" id="KW-0812">Transmembrane</keyword>
<dbReference type="InterPro" id="IPR050250">
    <property type="entry name" value="Macrolide_Exporter_MacB"/>
</dbReference>
<dbReference type="EMBL" id="LT629740">
    <property type="protein sequence ID" value="SDT29839.1"/>
    <property type="molecule type" value="Genomic_DNA"/>
</dbReference>
<evidence type="ECO:0000256" key="1">
    <source>
        <dbReference type="ARBA" id="ARBA00004651"/>
    </source>
</evidence>
<keyword evidence="5 6" id="KW-0472">Membrane</keyword>
<dbReference type="STRING" id="652787.SAMN05216490_3005"/>
<dbReference type="InterPro" id="IPR025857">
    <property type="entry name" value="MacB_PCD"/>
</dbReference>
<evidence type="ECO:0000256" key="2">
    <source>
        <dbReference type="ARBA" id="ARBA00022475"/>
    </source>
</evidence>
<feature type="transmembrane region" description="Helical" evidence="6">
    <location>
        <begin position="770"/>
        <end position="792"/>
    </location>
</feature>
<feature type="domain" description="ABC3 transporter permease C-terminal" evidence="7">
    <location>
        <begin position="298"/>
        <end position="414"/>
    </location>
</feature>